<evidence type="ECO:0000256" key="3">
    <source>
        <dbReference type="ARBA" id="ARBA00012452"/>
    </source>
</evidence>
<dbReference type="EMBL" id="CM001888">
    <property type="protein sequence ID" value="EOY18366.1"/>
    <property type="molecule type" value="Genomic_DNA"/>
</dbReference>
<evidence type="ECO:0000259" key="9">
    <source>
        <dbReference type="Pfam" id="PF22441"/>
    </source>
</evidence>
<comment type="subcellular location">
    <subcellularLocation>
        <location evidence="1">Membrane</location>
        <topology evidence="1">Single-pass membrane protein</topology>
    </subcellularLocation>
</comment>
<dbReference type="Proteomes" id="UP000026915">
    <property type="component" value="Chromosome 10"/>
</dbReference>
<dbReference type="AlphaFoldDB" id="A0A061FMR2"/>
<dbReference type="HOGENOM" id="CLU_2780953_0_0_1"/>
<gene>
    <name evidence="10" type="ORF">TCM_042971</name>
</gene>
<dbReference type="GO" id="GO:0016020">
    <property type="term" value="C:membrane"/>
    <property type="evidence" value="ECO:0007669"/>
    <property type="project" value="UniProtKB-SubCell"/>
</dbReference>
<dbReference type="PANTHER" id="PTHR44420">
    <property type="entry name" value="GLUTATHIONE S-TRANSFERASE DHAR2-RELATED"/>
    <property type="match status" value="1"/>
</dbReference>
<evidence type="ECO:0000256" key="6">
    <source>
        <dbReference type="ARBA" id="ARBA00022989"/>
    </source>
</evidence>
<keyword evidence="7" id="KW-0472">Membrane</keyword>
<comment type="catalytic activity">
    <reaction evidence="8">
        <text>RX + glutathione = an S-substituted glutathione + a halide anion + H(+)</text>
        <dbReference type="Rhea" id="RHEA:16437"/>
        <dbReference type="ChEBI" id="CHEBI:15378"/>
        <dbReference type="ChEBI" id="CHEBI:16042"/>
        <dbReference type="ChEBI" id="CHEBI:17792"/>
        <dbReference type="ChEBI" id="CHEBI:57925"/>
        <dbReference type="ChEBI" id="CHEBI:90779"/>
        <dbReference type="EC" id="2.5.1.18"/>
    </reaction>
</comment>
<dbReference type="Gene3D" id="3.40.30.10">
    <property type="entry name" value="Glutaredoxin"/>
    <property type="match status" value="1"/>
</dbReference>
<organism evidence="10 11">
    <name type="scientific">Theobroma cacao</name>
    <name type="common">Cacao</name>
    <name type="synonym">Cocoa</name>
    <dbReference type="NCBI Taxonomy" id="3641"/>
    <lineage>
        <taxon>Eukaryota</taxon>
        <taxon>Viridiplantae</taxon>
        <taxon>Streptophyta</taxon>
        <taxon>Embryophyta</taxon>
        <taxon>Tracheophyta</taxon>
        <taxon>Spermatophyta</taxon>
        <taxon>Magnoliopsida</taxon>
        <taxon>eudicotyledons</taxon>
        <taxon>Gunneridae</taxon>
        <taxon>Pentapetalae</taxon>
        <taxon>rosids</taxon>
        <taxon>malvids</taxon>
        <taxon>Malvales</taxon>
        <taxon>Malvaceae</taxon>
        <taxon>Byttnerioideae</taxon>
        <taxon>Theobroma</taxon>
    </lineage>
</organism>
<reference evidence="10 11" key="1">
    <citation type="journal article" date="2013" name="Genome Biol.">
        <title>The genome sequence of the most widely cultivated cacao type and its use to identify candidate genes regulating pod color.</title>
        <authorList>
            <person name="Motamayor J.C."/>
            <person name="Mockaitis K."/>
            <person name="Schmutz J."/>
            <person name="Haiminen N."/>
            <person name="Iii D.L."/>
            <person name="Cornejo O."/>
            <person name="Findley S.D."/>
            <person name="Zheng P."/>
            <person name="Utro F."/>
            <person name="Royaert S."/>
            <person name="Saski C."/>
            <person name="Jenkins J."/>
            <person name="Podicheti R."/>
            <person name="Zhao M."/>
            <person name="Scheffler B.E."/>
            <person name="Stack J.C."/>
            <person name="Feltus F.A."/>
            <person name="Mustiga G.M."/>
            <person name="Amores F."/>
            <person name="Phillips W."/>
            <person name="Marelli J.P."/>
            <person name="May G.D."/>
            <person name="Shapiro H."/>
            <person name="Ma J."/>
            <person name="Bustamante C.D."/>
            <person name="Schnell R.J."/>
            <person name="Main D."/>
            <person name="Gilbert D."/>
            <person name="Parida L."/>
            <person name="Kuhn D.N."/>
        </authorList>
    </citation>
    <scope>NUCLEOTIDE SEQUENCE [LARGE SCALE GENOMIC DNA]</scope>
    <source>
        <strain evidence="11">cv. Matina 1-6</strain>
    </source>
</reference>
<name>A0A061FMR2_THECC</name>
<evidence type="ECO:0000256" key="1">
    <source>
        <dbReference type="ARBA" id="ARBA00004167"/>
    </source>
</evidence>
<dbReference type="Pfam" id="PF22441">
    <property type="entry name" value="CLIC-like_N"/>
    <property type="match status" value="1"/>
</dbReference>
<feature type="domain" description="CLIC N-terminal" evidence="9">
    <location>
        <begin position="3"/>
        <end position="51"/>
    </location>
</feature>
<dbReference type="InterPro" id="IPR036249">
    <property type="entry name" value="Thioredoxin-like_sf"/>
</dbReference>
<dbReference type="PANTHER" id="PTHR44420:SF2">
    <property type="entry name" value="GLUTATHIONE S-TRANSFERASE DHAR2-RELATED"/>
    <property type="match status" value="1"/>
</dbReference>
<dbReference type="EC" id="2.5.1.18" evidence="3"/>
<keyword evidence="11" id="KW-1185">Reference proteome</keyword>
<keyword evidence="6" id="KW-1133">Transmembrane helix</keyword>
<proteinExistence type="inferred from homology"/>
<dbReference type="GO" id="GO:0033355">
    <property type="term" value="P:ascorbate glutathione cycle"/>
    <property type="evidence" value="ECO:0007669"/>
    <property type="project" value="InterPro"/>
</dbReference>
<accession>A0A061FMR2</accession>
<evidence type="ECO:0000256" key="7">
    <source>
        <dbReference type="ARBA" id="ARBA00023136"/>
    </source>
</evidence>
<dbReference type="GO" id="GO:0004364">
    <property type="term" value="F:glutathione transferase activity"/>
    <property type="evidence" value="ECO:0007669"/>
    <property type="project" value="UniProtKB-EC"/>
</dbReference>
<dbReference type="Gramene" id="EOY18366">
    <property type="protein sequence ID" value="EOY18366"/>
    <property type="gene ID" value="TCM_042971"/>
</dbReference>
<evidence type="ECO:0000256" key="2">
    <source>
        <dbReference type="ARBA" id="ARBA00007655"/>
    </source>
</evidence>
<evidence type="ECO:0000313" key="11">
    <source>
        <dbReference type="Proteomes" id="UP000026915"/>
    </source>
</evidence>
<keyword evidence="5" id="KW-0812">Transmembrane</keyword>
<dbReference type="OMA" id="GLECSMQ"/>
<evidence type="ECO:0000256" key="8">
    <source>
        <dbReference type="ARBA" id="ARBA00047960"/>
    </source>
</evidence>
<dbReference type="InterPro" id="IPR044627">
    <property type="entry name" value="DHAR1/2/3/4"/>
</dbReference>
<evidence type="ECO:0000256" key="4">
    <source>
        <dbReference type="ARBA" id="ARBA00022679"/>
    </source>
</evidence>
<keyword evidence="4" id="KW-0808">Transferase</keyword>
<protein>
    <recommendedName>
        <fullName evidence="3">glutathione transferase</fullName>
        <ecNumber evidence="3">2.5.1.18</ecNumber>
    </recommendedName>
</protein>
<evidence type="ECO:0000256" key="5">
    <source>
        <dbReference type="ARBA" id="ARBA00022692"/>
    </source>
</evidence>
<dbReference type="InterPro" id="IPR053823">
    <property type="entry name" value="CLIC_N"/>
</dbReference>
<dbReference type="GO" id="GO:0045174">
    <property type="term" value="F:glutathione dehydrogenase (ascorbate) activity"/>
    <property type="evidence" value="ECO:0007669"/>
    <property type="project" value="InterPro"/>
</dbReference>
<dbReference type="SUPFAM" id="SSF52833">
    <property type="entry name" value="Thioredoxin-like"/>
    <property type="match status" value="1"/>
</dbReference>
<comment type="similarity">
    <text evidence="2">Belongs to the chloride channel CLIC family.</text>
</comment>
<sequence>MDLEICVKAAADGPDVLGGCPFCQRVLLTLDEKWVPDTLHLVNLSNKPNGLECSMQMFLEISAEGRYQW</sequence>
<evidence type="ECO:0000313" key="10">
    <source>
        <dbReference type="EMBL" id="EOY18366.1"/>
    </source>
</evidence>